<dbReference type="EMBL" id="CP104396">
    <property type="protein sequence ID" value="UXC63131.1"/>
    <property type="molecule type" value="Genomic_DNA"/>
</dbReference>
<reference evidence="1" key="1">
    <citation type="submission" date="2022-09" db="EMBL/GenBank/DDBJ databases">
        <title>Complete genome of Ligilactobacillus agilis AM_LB6, isolated from chicken feces.</title>
        <authorList>
            <person name="den Bakker H.C."/>
            <person name="Mann A."/>
        </authorList>
    </citation>
    <scope>NUCLEOTIDE SEQUENCE</scope>
    <source>
        <strain evidence="1">AM_LB6</strain>
    </source>
</reference>
<accession>A0A9Q9J485</accession>
<organism evidence="1 2">
    <name type="scientific">Ligilactobacillus agilis</name>
    <dbReference type="NCBI Taxonomy" id="1601"/>
    <lineage>
        <taxon>Bacteria</taxon>
        <taxon>Bacillati</taxon>
        <taxon>Bacillota</taxon>
        <taxon>Bacilli</taxon>
        <taxon>Lactobacillales</taxon>
        <taxon>Lactobacillaceae</taxon>
        <taxon>Ligilactobacillus</taxon>
    </lineage>
</organism>
<dbReference type="AlphaFoldDB" id="A0A9Q9J485"/>
<dbReference type="RefSeq" id="WP_260903463.1">
    <property type="nucleotide sequence ID" value="NZ_CP104396.1"/>
</dbReference>
<evidence type="ECO:0008006" key="3">
    <source>
        <dbReference type="Google" id="ProtNLM"/>
    </source>
</evidence>
<name>A0A9Q9J485_9LACO</name>
<evidence type="ECO:0000313" key="1">
    <source>
        <dbReference type="EMBL" id="UXC63131.1"/>
    </source>
</evidence>
<dbReference type="GeneID" id="75137940"/>
<sequence length="230" mass="26710">MINFTIYTADCVGNSGNCLYPNKMIVTDKDFFIAATKMDHVTAKYKGNYRSKDNFKFSDCIPLDCDNDHSDNPDEWVTPLDIALEIPGVAFAVSYSKHHNISKGDKSARPRFHIFFPIEIISDEQEYADMKRRIADTFPYYDTNALDSARFLYGNDSDEVEFYEGDKTILDYLEEDDFADFDASLEQVPEVKRRIYVRNILSFCWFIRCIILKLISGLNKDAKLEREEIF</sequence>
<gene>
    <name evidence="1" type="ORF">N4562_08765</name>
</gene>
<dbReference type="Proteomes" id="UP001058429">
    <property type="component" value="Chromosome"/>
</dbReference>
<protein>
    <recommendedName>
        <fullName evidence="3">DNA primase</fullName>
    </recommendedName>
</protein>
<evidence type="ECO:0000313" key="2">
    <source>
        <dbReference type="Proteomes" id="UP001058429"/>
    </source>
</evidence>
<proteinExistence type="predicted"/>